<gene>
    <name evidence="5" type="ORF">A7U60_g2839</name>
</gene>
<dbReference type="AlphaFoldDB" id="A0A9Q5I1K0"/>
<dbReference type="InterPro" id="IPR014041">
    <property type="entry name" value="ESCRT-II_cplx_Vps25-sub_N"/>
</dbReference>
<dbReference type="GO" id="GO:0005198">
    <property type="term" value="F:structural molecule activity"/>
    <property type="evidence" value="ECO:0007669"/>
    <property type="project" value="TreeGrafter"/>
</dbReference>
<dbReference type="PANTHER" id="PTHR13149:SF0">
    <property type="entry name" value="VACUOLAR PROTEIN-SORTING-ASSOCIATED PROTEIN 25"/>
    <property type="match status" value="1"/>
</dbReference>
<dbReference type="PANTHER" id="PTHR13149">
    <property type="entry name" value="VACUOLAR PROTEIN SORTING-ASSOCIATED PROTEIN VPS25"/>
    <property type="match status" value="1"/>
</dbReference>
<proteinExistence type="inferred from homology"/>
<dbReference type="InterPro" id="IPR036388">
    <property type="entry name" value="WH-like_DNA-bd_sf"/>
</dbReference>
<feature type="region of interest" description="Disordered" evidence="4">
    <location>
        <begin position="49"/>
        <end position="75"/>
    </location>
</feature>
<dbReference type="GO" id="GO:0042803">
    <property type="term" value="F:protein homodimerization activity"/>
    <property type="evidence" value="ECO:0007669"/>
    <property type="project" value="TreeGrafter"/>
</dbReference>
<comment type="similarity">
    <text evidence="1">Belongs to the VPS25 family.</text>
</comment>
<dbReference type="GO" id="GO:0043328">
    <property type="term" value="P:protein transport to vacuole involved in ubiquitin-dependent protein catabolic process via the multivesicular body sorting pathway"/>
    <property type="evidence" value="ECO:0007669"/>
    <property type="project" value="TreeGrafter"/>
</dbReference>
<dbReference type="EMBL" id="LNZH02000144">
    <property type="protein sequence ID" value="OCB89983.1"/>
    <property type="molecule type" value="Genomic_DNA"/>
</dbReference>
<sequence>MFASARTAAAAPLASPSLKHVFELMHTAHVHAHAHGPLVGLGIRVSPTKSSSSTLVGSAPPNDLHMPSGSGQPAARRPVFRRTQNSSMTLVPPTPRLQATATLPLVFSPLPLTTMGNHSLLAEEYLSDDNGSSENREAIATGSQSMANHATCNHRFATTNHMRSTLHSTLLNNTAHAIEVERIGLGISGLSLDAFTPSRIDSESVSSVPIRNRKRMTARPRRVGFSTRAYVIGSLNRSIDDGYNADAETDDEDGTNEGVLYMRHNTNLALSRINGLRSCNDRVHTPFYAPNGGMDCARFLLPSIHSFPAFFTQQKNVKTQATSTEQWMRLILSYARHRNLFFLRVEDADDVGGEWDEVLRNERINRRVLPDFLQFLLEQLVEKNMAAYEPVKQTRSVLLYWRTPEEWGEVLHEWATTTGQLNTILTFYEISDPPVPSVLSGVPDVLLRRAVASLARTGRAQLIAVSDGEGVRLFPGNPR</sequence>
<keyword evidence="2" id="KW-0813">Transport</keyword>
<dbReference type="InterPro" id="IPR008570">
    <property type="entry name" value="ESCRT-II_cplx_Vps25-sub"/>
</dbReference>
<name>A0A9Q5I1K0_SANBA</name>
<dbReference type="GO" id="GO:0000814">
    <property type="term" value="C:ESCRT II complex"/>
    <property type="evidence" value="ECO:0007669"/>
    <property type="project" value="InterPro"/>
</dbReference>
<evidence type="ECO:0000256" key="4">
    <source>
        <dbReference type="SAM" id="MobiDB-lite"/>
    </source>
</evidence>
<dbReference type="Gene3D" id="1.10.10.570">
    <property type="entry name" value="Winged helix' DNA-binding domain. Chain C. Domain 1"/>
    <property type="match status" value="1"/>
</dbReference>
<dbReference type="SUPFAM" id="SSF46785">
    <property type="entry name" value="Winged helix' DNA-binding domain"/>
    <property type="match status" value="2"/>
</dbReference>
<dbReference type="Pfam" id="PF05871">
    <property type="entry name" value="ESCRT-II"/>
    <property type="match status" value="1"/>
</dbReference>
<dbReference type="Proteomes" id="UP000757232">
    <property type="component" value="Unassembled WGS sequence"/>
</dbReference>
<accession>A0A9Q5I1K0</accession>
<evidence type="ECO:0000256" key="2">
    <source>
        <dbReference type="ARBA" id="ARBA00022448"/>
    </source>
</evidence>
<evidence type="ECO:0000313" key="5">
    <source>
        <dbReference type="EMBL" id="OCB89983.1"/>
    </source>
</evidence>
<comment type="caution">
    <text evidence="5">The sequence shown here is derived from an EMBL/GenBank/DDBJ whole genome shotgun (WGS) entry which is preliminary data.</text>
</comment>
<evidence type="ECO:0000256" key="3">
    <source>
        <dbReference type="ARBA" id="ARBA00022927"/>
    </source>
</evidence>
<evidence type="ECO:0000256" key="1">
    <source>
        <dbReference type="ARBA" id="ARBA00009674"/>
    </source>
</evidence>
<reference evidence="5" key="1">
    <citation type="submission" date="2016-06" db="EMBL/GenBank/DDBJ databases">
        <title>Draft Genome sequence of the fungus Inonotus baumii.</title>
        <authorList>
            <person name="Zhu H."/>
            <person name="Lin W."/>
        </authorList>
    </citation>
    <scope>NUCLEOTIDE SEQUENCE</scope>
    <source>
        <strain evidence="5">821</strain>
    </source>
</reference>
<dbReference type="OrthoDB" id="245150at2759"/>
<dbReference type="InterPro" id="IPR036390">
    <property type="entry name" value="WH_DNA-bd_sf"/>
</dbReference>
<dbReference type="Gene3D" id="1.10.10.10">
    <property type="entry name" value="Winged helix-like DNA-binding domain superfamily/Winged helix DNA-binding domain"/>
    <property type="match status" value="1"/>
</dbReference>
<evidence type="ECO:0000313" key="6">
    <source>
        <dbReference type="Proteomes" id="UP000757232"/>
    </source>
</evidence>
<keyword evidence="3" id="KW-0653">Protein transport</keyword>
<keyword evidence="6" id="KW-1185">Reference proteome</keyword>
<protein>
    <submittedName>
        <fullName evidence="5">ESCRT-II complex, vps25 subunit</fullName>
    </submittedName>
</protein>
<organism evidence="5 6">
    <name type="scientific">Sanghuangporus baumii</name>
    <name type="common">Phellinus baumii</name>
    <dbReference type="NCBI Taxonomy" id="108892"/>
    <lineage>
        <taxon>Eukaryota</taxon>
        <taxon>Fungi</taxon>
        <taxon>Dikarya</taxon>
        <taxon>Basidiomycota</taxon>
        <taxon>Agaricomycotina</taxon>
        <taxon>Agaricomycetes</taxon>
        <taxon>Hymenochaetales</taxon>
        <taxon>Hymenochaetaceae</taxon>
        <taxon>Sanghuangporus</taxon>
    </lineage>
</organism>